<keyword evidence="3" id="KW-1185">Reference proteome</keyword>
<name>A0ABP7PMK9_9GAMM</name>
<feature type="domain" description="Metallo-beta-lactamase" evidence="1">
    <location>
        <begin position="1"/>
        <end position="152"/>
    </location>
</feature>
<dbReference type="PANTHER" id="PTHR42663">
    <property type="entry name" value="HYDROLASE C777.06C-RELATED-RELATED"/>
    <property type="match status" value="1"/>
</dbReference>
<reference evidence="3" key="1">
    <citation type="journal article" date="2019" name="Int. J. Syst. Evol. Microbiol.">
        <title>The Global Catalogue of Microorganisms (GCM) 10K type strain sequencing project: providing services to taxonomists for standard genome sequencing and annotation.</title>
        <authorList>
            <consortium name="The Broad Institute Genomics Platform"/>
            <consortium name="The Broad Institute Genome Sequencing Center for Infectious Disease"/>
            <person name="Wu L."/>
            <person name="Ma J."/>
        </authorList>
    </citation>
    <scope>NUCLEOTIDE SEQUENCE [LARGE SCALE GENOMIC DNA]</scope>
    <source>
        <strain evidence="3">JCM 17555</strain>
    </source>
</reference>
<accession>A0ABP7PMK9</accession>
<protein>
    <recommendedName>
        <fullName evidence="1">Metallo-beta-lactamase domain-containing protein</fullName>
    </recommendedName>
</protein>
<dbReference type="InterPro" id="IPR036866">
    <property type="entry name" value="RibonucZ/Hydroxyglut_hydro"/>
</dbReference>
<dbReference type="PANTHER" id="PTHR42663:SF6">
    <property type="entry name" value="HYDROLASE C777.06C-RELATED"/>
    <property type="match status" value="1"/>
</dbReference>
<proteinExistence type="predicted"/>
<comment type="caution">
    <text evidence="2">The sequence shown here is derived from an EMBL/GenBank/DDBJ whole genome shotgun (WGS) entry which is preliminary data.</text>
</comment>
<dbReference type="SUPFAM" id="SSF56281">
    <property type="entry name" value="Metallo-hydrolase/oxidoreductase"/>
    <property type="match status" value="1"/>
</dbReference>
<dbReference type="EMBL" id="BAABBO010000011">
    <property type="protein sequence ID" value="GAA3968127.1"/>
    <property type="molecule type" value="Genomic_DNA"/>
</dbReference>
<evidence type="ECO:0000259" key="1">
    <source>
        <dbReference type="Pfam" id="PF12706"/>
    </source>
</evidence>
<evidence type="ECO:0000313" key="2">
    <source>
        <dbReference type="EMBL" id="GAA3968127.1"/>
    </source>
</evidence>
<dbReference type="Proteomes" id="UP001501337">
    <property type="component" value="Unassembled WGS sequence"/>
</dbReference>
<sequence>MDHVMGLFHLRWGKNCEIPVYGPDDAQGCDDLFKHPGVLAFQPPMQAFETRSIGPIEVTALPLNHSKPTIGYSFLCPAQSTKVDGARRIAYLTDTLGLPTDTHDYLITHRPDIMALDCSHPPRPDPQNHNDLGLALKIIEAIQPPQAFLTHIGHELDNYFIEHPALPANVRLAEDGLELDLSHHAD</sequence>
<gene>
    <name evidence="2" type="ORF">GCM10022278_27340</name>
</gene>
<dbReference type="Gene3D" id="3.60.15.10">
    <property type="entry name" value="Ribonuclease Z/Hydroxyacylglutathione hydrolase-like"/>
    <property type="match status" value="1"/>
</dbReference>
<evidence type="ECO:0000313" key="3">
    <source>
        <dbReference type="Proteomes" id="UP001501337"/>
    </source>
</evidence>
<organism evidence="2 3">
    <name type="scientific">Allohahella marinimesophila</name>
    <dbReference type="NCBI Taxonomy" id="1054972"/>
    <lineage>
        <taxon>Bacteria</taxon>
        <taxon>Pseudomonadati</taxon>
        <taxon>Pseudomonadota</taxon>
        <taxon>Gammaproteobacteria</taxon>
        <taxon>Oceanospirillales</taxon>
        <taxon>Hahellaceae</taxon>
        <taxon>Allohahella</taxon>
    </lineage>
</organism>
<dbReference type="Pfam" id="PF12706">
    <property type="entry name" value="Lactamase_B_2"/>
    <property type="match status" value="1"/>
</dbReference>
<dbReference type="InterPro" id="IPR001279">
    <property type="entry name" value="Metallo-B-lactamas"/>
</dbReference>